<dbReference type="EC" id="2.7.7.12" evidence="11"/>
<dbReference type="AlphaFoldDB" id="A0A653CVD8"/>
<dbReference type="FunFam" id="3.30.428.10:FF:000001">
    <property type="entry name" value="Galactose-1-phosphate uridylyltransferase"/>
    <property type="match status" value="1"/>
</dbReference>
<dbReference type="InterPro" id="IPR001937">
    <property type="entry name" value="GalP_UDPtransf1"/>
</dbReference>
<evidence type="ECO:0000313" key="14">
    <source>
        <dbReference type="EMBL" id="VEN51884.1"/>
    </source>
</evidence>
<dbReference type="GO" id="GO:0005737">
    <property type="term" value="C:cytoplasm"/>
    <property type="evidence" value="ECO:0007669"/>
    <property type="project" value="TreeGrafter"/>
</dbReference>
<keyword evidence="7 11" id="KW-0479">Metal-binding</keyword>
<evidence type="ECO:0000256" key="7">
    <source>
        <dbReference type="ARBA" id="ARBA00022723"/>
    </source>
</evidence>
<feature type="domain" description="Galactose-1-phosphate uridyl transferase C-terminal" evidence="13">
    <location>
        <begin position="264"/>
        <end position="424"/>
    </location>
</feature>
<evidence type="ECO:0000256" key="6">
    <source>
        <dbReference type="ARBA" id="ARBA00022695"/>
    </source>
</evidence>
<comment type="similarity">
    <text evidence="4 11">Belongs to the galactose-1-phosphate uridylyltransferase type 1 family.</text>
</comment>
<dbReference type="NCBIfam" id="TIGR00209">
    <property type="entry name" value="galT_1"/>
    <property type="match status" value="1"/>
</dbReference>
<keyword evidence="8" id="KW-0862">Zinc</keyword>
<dbReference type="NCBIfam" id="NF008724">
    <property type="entry name" value="PRK11720.1"/>
    <property type="match status" value="1"/>
</dbReference>
<dbReference type="GO" id="GO:0008108">
    <property type="term" value="F:UDP-glucose:hexose-1-phosphate uridylyltransferase activity"/>
    <property type="evidence" value="ECO:0007669"/>
    <property type="project" value="UniProtKB-EC"/>
</dbReference>
<dbReference type="InterPro" id="IPR019779">
    <property type="entry name" value="GalP_UDPtransf1_His-AS"/>
</dbReference>
<evidence type="ECO:0000259" key="13">
    <source>
        <dbReference type="Pfam" id="PF02744"/>
    </source>
</evidence>
<sequence length="428" mass="49671">MHYPITVTFKLHQTSSQSTFIRNTALQYLVLYQSLHSALLICLESLSAFQFCFVFQLNWIVHGAPKFPQFRHEAEVGVIGDSMAFNINEHQHIRYNPLKDEWVVVSPHRALRPWSGQVETSPTEQVPQFDPTNPLCPGVKRASGKVTPMYESTYVFTNDFPALLEEGPEPEDSGDPLFQMKAAKGTCRVICYHPHSNVYFSNLSLKEVVAVVNEWINQFVELGQKYTWVQIFENRGPMMGCSNPHPHCQIWASSFLPNEARIKDKNLKEYFKKHKTPMLIDYVEKELKKKERVVYQNEEWAVVVPFWAVWPFETMVLPKRQVRRFNDLDCKQREKLAVTLQVIVAKYDNIFKCNFPYSMGWHGAPTGESLRENQDHWTFHGMYYPPLLRSATVKKFMVGYELLAQAQRDLSAEKAAAVIREQPEKRFA</sequence>
<dbReference type="Proteomes" id="UP000410492">
    <property type="component" value="Unassembled WGS sequence"/>
</dbReference>
<gene>
    <name evidence="14" type="ORF">CALMAC_LOCUS12200</name>
</gene>
<keyword evidence="6 11" id="KW-0548">Nucleotidyltransferase</keyword>
<proteinExistence type="inferred from homology"/>
<dbReference type="GO" id="GO:0033499">
    <property type="term" value="P:galactose catabolic process via UDP-galactose, Leloir pathway"/>
    <property type="evidence" value="ECO:0007669"/>
    <property type="project" value="TreeGrafter"/>
</dbReference>
<dbReference type="Gene3D" id="3.30.428.10">
    <property type="entry name" value="HIT-like"/>
    <property type="match status" value="2"/>
</dbReference>
<keyword evidence="15" id="KW-1185">Reference proteome</keyword>
<evidence type="ECO:0000256" key="10">
    <source>
        <dbReference type="ARBA" id="ARBA00023277"/>
    </source>
</evidence>
<evidence type="ECO:0000256" key="2">
    <source>
        <dbReference type="ARBA" id="ARBA00001947"/>
    </source>
</evidence>
<protein>
    <recommendedName>
        <fullName evidence="11">Galactose-1-phosphate uridylyltransferase</fullName>
        <ecNumber evidence="11">2.7.7.12</ecNumber>
    </recommendedName>
</protein>
<comment type="pathway">
    <text evidence="3 11">Carbohydrate metabolism; galactose metabolism.</text>
</comment>
<evidence type="ECO:0000256" key="1">
    <source>
        <dbReference type="ARBA" id="ARBA00001107"/>
    </source>
</evidence>
<feature type="domain" description="Galactose-1-phosphate uridyl transferase N-terminal" evidence="12">
    <location>
        <begin position="85"/>
        <end position="257"/>
    </location>
</feature>
<comment type="catalytic activity">
    <reaction evidence="1 11">
        <text>alpha-D-galactose 1-phosphate + UDP-alpha-D-glucose = alpha-D-glucose 1-phosphate + UDP-alpha-D-galactose</text>
        <dbReference type="Rhea" id="RHEA:13989"/>
        <dbReference type="ChEBI" id="CHEBI:58336"/>
        <dbReference type="ChEBI" id="CHEBI:58601"/>
        <dbReference type="ChEBI" id="CHEBI:58885"/>
        <dbReference type="ChEBI" id="CHEBI:66914"/>
        <dbReference type="EC" id="2.7.7.12"/>
    </reaction>
</comment>
<dbReference type="CDD" id="cd00608">
    <property type="entry name" value="GalT"/>
    <property type="match status" value="1"/>
</dbReference>
<comment type="cofactor">
    <cofactor evidence="2">
        <name>Zn(2+)</name>
        <dbReference type="ChEBI" id="CHEBI:29105"/>
    </cofactor>
</comment>
<evidence type="ECO:0000256" key="4">
    <source>
        <dbReference type="ARBA" id="ARBA00010951"/>
    </source>
</evidence>
<evidence type="ECO:0000256" key="8">
    <source>
        <dbReference type="ARBA" id="ARBA00022833"/>
    </source>
</evidence>
<keyword evidence="9 11" id="KW-0299">Galactose metabolism</keyword>
<reference evidence="14 15" key="1">
    <citation type="submission" date="2019-01" db="EMBL/GenBank/DDBJ databases">
        <authorList>
            <person name="Sayadi A."/>
        </authorList>
    </citation>
    <scope>NUCLEOTIDE SEQUENCE [LARGE SCALE GENOMIC DNA]</scope>
</reference>
<dbReference type="InterPro" id="IPR005849">
    <property type="entry name" value="GalP_Utransf_N"/>
</dbReference>
<dbReference type="FunFam" id="3.30.428.10:FF:000002">
    <property type="entry name" value="Galactose-1-phosphate uridylyltransferase"/>
    <property type="match status" value="1"/>
</dbReference>
<keyword evidence="10 11" id="KW-0119">Carbohydrate metabolism</keyword>
<evidence type="ECO:0000256" key="3">
    <source>
        <dbReference type="ARBA" id="ARBA00004947"/>
    </source>
</evidence>
<evidence type="ECO:0000256" key="9">
    <source>
        <dbReference type="ARBA" id="ARBA00023144"/>
    </source>
</evidence>
<dbReference type="PROSITE" id="PS00117">
    <property type="entry name" value="GAL_P_UDP_TRANSF_I"/>
    <property type="match status" value="1"/>
</dbReference>
<dbReference type="InterPro" id="IPR036265">
    <property type="entry name" value="HIT-like_sf"/>
</dbReference>
<dbReference type="InterPro" id="IPR005850">
    <property type="entry name" value="GalP_Utransf_C"/>
</dbReference>
<name>A0A653CVD8_CALMS</name>
<evidence type="ECO:0000256" key="11">
    <source>
        <dbReference type="RuleBase" id="RU000506"/>
    </source>
</evidence>
<keyword evidence="5 11" id="KW-0808">Transferase</keyword>
<evidence type="ECO:0000259" key="12">
    <source>
        <dbReference type="Pfam" id="PF01087"/>
    </source>
</evidence>
<dbReference type="GO" id="GO:0008270">
    <property type="term" value="F:zinc ion binding"/>
    <property type="evidence" value="ECO:0007669"/>
    <property type="project" value="InterPro"/>
</dbReference>
<dbReference type="PANTHER" id="PTHR11943:SF1">
    <property type="entry name" value="GALACTOSE-1-PHOSPHATE URIDYLYLTRANSFERASE"/>
    <property type="match status" value="1"/>
</dbReference>
<dbReference type="Pfam" id="PF01087">
    <property type="entry name" value="GalP_UDP_transf"/>
    <property type="match status" value="1"/>
</dbReference>
<organism evidence="14 15">
    <name type="scientific">Callosobruchus maculatus</name>
    <name type="common">Southern cowpea weevil</name>
    <name type="synonym">Pulse bruchid</name>
    <dbReference type="NCBI Taxonomy" id="64391"/>
    <lineage>
        <taxon>Eukaryota</taxon>
        <taxon>Metazoa</taxon>
        <taxon>Ecdysozoa</taxon>
        <taxon>Arthropoda</taxon>
        <taxon>Hexapoda</taxon>
        <taxon>Insecta</taxon>
        <taxon>Pterygota</taxon>
        <taxon>Neoptera</taxon>
        <taxon>Endopterygota</taxon>
        <taxon>Coleoptera</taxon>
        <taxon>Polyphaga</taxon>
        <taxon>Cucujiformia</taxon>
        <taxon>Chrysomeloidea</taxon>
        <taxon>Chrysomelidae</taxon>
        <taxon>Bruchinae</taxon>
        <taxon>Bruchini</taxon>
        <taxon>Callosobruchus</taxon>
    </lineage>
</organism>
<dbReference type="UniPathway" id="UPA00214"/>
<evidence type="ECO:0000313" key="15">
    <source>
        <dbReference type="Proteomes" id="UP000410492"/>
    </source>
</evidence>
<dbReference type="EMBL" id="CAACVG010009043">
    <property type="protein sequence ID" value="VEN51884.1"/>
    <property type="molecule type" value="Genomic_DNA"/>
</dbReference>
<dbReference type="SUPFAM" id="SSF54197">
    <property type="entry name" value="HIT-like"/>
    <property type="match status" value="2"/>
</dbReference>
<dbReference type="Pfam" id="PF02744">
    <property type="entry name" value="GalP_UDP_tr_C"/>
    <property type="match status" value="1"/>
</dbReference>
<accession>A0A653CVD8</accession>
<dbReference type="OrthoDB" id="418412at2759"/>
<dbReference type="PANTHER" id="PTHR11943">
    <property type="entry name" value="GALACTOSE-1-PHOSPHATE URIDYLYLTRANSFERASE"/>
    <property type="match status" value="1"/>
</dbReference>
<evidence type="ECO:0000256" key="5">
    <source>
        <dbReference type="ARBA" id="ARBA00022679"/>
    </source>
</evidence>